<name>A0ABN0TWJ0_9BURK</name>
<evidence type="ECO:0000256" key="2">
    <source>
        <dbReference type="SAM" id="SignalP"/>
    </source>
</evidence>
<dbReference type="EMBL" id="BAAAFN010000015">
    <property type="protein sequence ID" value="GAA0231897.1"/>
    <property type="molecule type" value="Genomic_DNA"/>
</dbReference>
<feature type="compositionally biased region" description="Basic and acidic residues" evidence="1">
    <location>
        <begin position="69"/>
        <end position="97"/>
    </location>
</feature>
<sequence length="97" mass="10093">MKTTFATATLSACLALGAFPAFAAGTMGQDATGMDKTPMSGQAMHKDGMGASQAPMAKEDKAHGSAMDHMGKKGMEKDAMGKDGMKKDNMQKMDKDA</sequence>
<dbReference type="RefSeq" id="WP_343821311.1">
    <property type="nucleotide sequence ID" value="NZ_BAAAFN010000015.1"/>
</dbReference>
<evidence type="ECO:0000256" key="1">
    <source>
        <dbReference type="SAM" id="MobiDB-lite"/>
    </source>
</evidence>
<gene>
    <name evidence="3" type="ORF">GCM10009125_21120</name>
</gene>
<feature type="chain" id="PRO_5046611307" description="Pentapeptide MXKDX repeat protein" evidence="2">
    <location>
        <begin position="24"/>
        <end position="97"/>
    </location>
</feature>
<dbReference type="Proteomes" id="UP001501176">
    <property type="component" value="Unassembled WGS sequence"/>
</dbReference>
<keyword evidence="2" id="KW-0732">Signal</keyword>
<keyword evidence="4" id="KW-1185">Reference proteome</keyword>
<feature type="signal peptide" evidence="2">
    <location>
        <begin position="1"/>
        <end position="23"/>
    </location>
</feature>
<evidence type="ECO:0000313" key="4">
    <source>
        <dbReference type="Proteomes" id="UP001501176"/>
    </source>
</evidence>
<organism evidence="3 4">
    <name type="scientific">Castellaniella daejeonensis</name>
    <dbReference type="NCBI Taxonomy" id="659013"/>
    <lineage>
        <taxon>Bacteria</taxon>
        <taxon>Pseudomonadati</taxon>
        <taxon>Pseudomonadota</taxon>
        <taxon>Betaproteobacteria</taxon>
        <taxon>Burkholderiales</taxon>
        <taxon>Alcaligenaceae</taxon>
        <taxon>Castellaniella</taxon>
    </lineage>
</organism>
<reference evidence="3 4" key="1">
    <citation type="journal article" date="2019" name="Int. J. Syst. Evol. Microbiol.">
        <title>The Global Catalogue of Microorganisms (GCM) 10K type strain sequencing project: providing services to taxonomists for standard genome sequencing and annotation.</title>
        <authorList>
            <consortium name="The Broad Institute Genomics Platform"/>
            <consortium name="The Broad Institute Genome Sequencing Center for Infectious Disease"/>
            <person name="Wu L."/>
            <person name="Ma J."/>
        </authorList>
    </citation>
    <scope>NUCLEOTIDE SEQUENCE [LARGE SCALE GENOMIC DNA]</scope>
    <source>
        <strain evidence="3 4">JCM 16240</strain>
    </source>
</reference>
<evidence type="ECO:0000313" key="3">
    <source>
        <dbReference type="EMBL" id="GAA0231897.1"/>
    </source>
</evidence>
<evidence type="ECO:0008006" key="5">
    <source>
        <dbReference type="Google" id="ProtNLM"/>
    </source>
</evidence>
<accession>A0ABN0TWJ0</accession>
<protein>
    <recommendedName>
        <fullName evidence="5">Pentapeptide MXKDX repeat protein</fullName>
    </recommendedName>
</protein>
<feature type="region of interest" description="Disordered" evidence="1">
    <location>
        <begin position="33"/>
        <end position="97"/>
    </location>
</feature>
<proteinExistence type="predicted"/>
<comment type="caution">
    <text evidence="3">The sequence shown here is derived from an EMBL/GenBank/DDBJ whole genome shotgun (WGS) entry which is preliminary data.</text>
</comment>